<sequence length="308" mass="33513">MDRTSKTKVEQGRVAVHWLGQAGFCLKNHSGDLIYIDPYLSDSANADGASPRLVDIPIKPKDVRLSYLFLTHDHPDHTDPHSAPAIAQSNPEATIVCPPSSARLLIKLGVPSDQITTAMPGQTLSFTNFTAHVVPAHHTEDSVGYVFDFNHGNDTAVGPVVYHVGDSEYHDGLAAAVAEFITDVLLIPINSEHASMTLEQAVKLTLEIEPREVIPMHYGMFDSDTNDPDDFVGQLTAELVHHADIAIAPVVMKQNSCHMYCPDATVHGKHAKKHERAERARQARQGHEHKDGVRAPGTANGQSAGRGR</sequence>
<dbReference type="EMBL" id="AP025739">
    <property type="protein sequence ID" value="BDI31411.1"/>
    <property type="molecule type" value="Genomic_DNA"/>
</dbReference>
<dbReference type="RefSeq" id="WP_119322306.1">
    <property type="nucleotide sequence ID" value="NZ_AP025739.1"/>
</dbReference>
<feature type="compositionally biased region" description="Polar residues" evidence="1">
    <location>
        <begin position="299"/>
        <end position="308"/>
    </location>
</feature>
<dbReference type="InterPro" id="IPR036866">
    <property type="entry name" value="RibonucZ/Hydroxyglut_hydro"/>
</dbReference>
<dbReference type="OrthoDB" id="9800061at2"/>
<dbReference type="AlphaFoldDB" id="A0A402CY72"/>
<feature type="compositionally biased region" description="Basic and acidic residues" evidence="1">
    <location>
        <begin position="275"/>
        <end position="293"/>
    </location>
</feature>
<reference evidence="2 3" key="1">
    <citation type="journal article" date="2019" name="Int. J. Syst. Evol. Microbiol.">
        <title>Capsulimonas corticalis gen. nov., sp. nov., an aerobic capsulated bacterium, of a novel bacterial order, Capsulimonadales ord. nov., of the class Armatimonadia of the phylum Armatimonadetes.</title>
        <authorList>
            <person name="Li J."/>
            <person name="Kudo C."/>
            <person name="Tonouchi A."/>
        </authorList>
    </citation>
    <scope>NUCLEOTIDE SEQUENCE [LARGE SCALE GENOMIC DNA]</scope>
    <source>
        <strain evidence="2 3">AX-7</strain>
    </source>
</reference>
<dbReference type="SUPFAM" id="SSF56281">
    <property type="entry name" value="Metallo-hydrolase/oxidoreductase"/>
    <property type="match status" value="1"/>
</dbReference>
<dbReference type="Pfam" id="PF12706">
    <property type="entry name" value="Lactamase_B_2"/>
    <property type="match status" value="1"/>
</dbReference>
<gene>
    <name evidence="2" type="ORF">CCAX7_34620</name>
</gene>
<dbReference type="Gene3D" id="3.60.15.10">
    <property type="entry name" value="Ribonuclease Z/Hydroxyacylglutathione hydrolase-like"/>
    <property type="match status" value="1"/>
</dbReference>
<keyword evidence="3" id="KW-1185">Reference proteome</keyword>
<evidence type="ECO:0000313" key="2">
    <source>
        <dbReference type="EMBL" id="BDI31411.1"/>
    </source>
</evidence>
<evidence type="ECO:0000313" key="3">
    <source>
        <dbReference type="Proteomes" id="UP000287394"/>
    </source>
</evidence>
<protein>
    <submittedName>
        <fullName evidence="2">Uncharacterized protein</fullName>
    </submittedName>
</protein>
<dbReference type="Proteomes" id="UP000287394">
    <property type="component" value="Chromosome"/>
</dbReference>
<dbReference type="PANTHER" id="PTHR43546">
    <property type="entry name" value="UPF0173 METAL-DEPENDENT HYDROLASE MJ1163-RELATED"/>
    <property type="match status" value="1"/>
</dbReference>
<accession>A0A402CY72</accession>
<dbReference type="InterPro" id="IPR001279">
    <property type="entry name" value="Metallo-B-lactamas"/>
</dbReference>
<dbReference type="SMART" id="SM00849">
    <property type="entry name" value="Lactamase_B"/>
    <property type="match status" value="1"/>
</dbReference>
<organism evidence="2 3">
    <name type="scientific">Capsulimonas corticalis</name>
    <dbReference type="NCBI Taxonomy" id="2219043"/>
    <lineage>
        <taxon>Bacteria</taxon>
        <taxon>Bacillati</taxon>
        <taxon>Armatimonadota</taxon>
        <taxon>Armatimonadia</taxon>
        <taxon>Capsulimonadales</taxon>
        <taxon>Capsulimonadaceae</taxon>
        <taxon>Capsulimonas</taxon>
    </lineage>
</organism>
<proteinExistence type="predicted"/>
<feature type="region of interest" description="Disordered" evidence="1">
    <location>
        <begin position="267"/>
        <end position="308"/>
    </location>
</feature>
<evidence type="ECO:0000256" key="1">
    <source>
        <dbReference type="SAM" id="MobiDB-lite"/>
    </source>
</evidence>
<dbReference type="InterPro" id="IPR050114">
    <property type="entry name" value="UPF0173_UPF0282_UlaG_hydrolase"/>
</dbReference>
<name>A0A402CY72_9BACT</name>
<dbReference type="KEGG" id="ccot:CCAX7_34620"/>